<proteinExistence type="predicted"/>
<feature type="domain" description="Zinc finger CHCC-type" evidence="1">
    <location>
        <begin position="147"/>
        <end position="182"/>
    </location>
</feature>
<dbReference type="AlphaFoldDB" id="A0A085MN87"/>
<organism evidence="2 4">
    <name type="scientific">Trichuris suis</name>
    <name type="common">pig whipworm</name>
    <dbReference type="NCBI Taxonomy" id="68888"/>
    <lineage>
        <taxon>Eukaryota</taxon>
        <taxon>Metazoa</taxon>
        <taxon>Ecdysozoa</taxon>
        <taxon>Nematoda</taxon>
        <taxon>Enoplea</taxon>
        <taxon>Dorylaimia</taxon>
        <taxon>Trichinellida</taxon>
        <taxon>Trichuridae</taxon>
        <taxon>Trichuris</taxon>
    </lineage>
</organism>
<dbReference type="Proteomes" id="UP000030764">
    <property type="component" value="Unassembled WGS sequence"/>
</dbReference>
<reference evidence="2 4" key="1">
    <citation type="journal article" date="2014" name="Nat. Genet.">
        <title>Genome and transcriptome of the porcine whipworm Trichuris suis.</title>
        <authorList>
            <person name="Jex A.R."/>
            <person name="Nejsum P."/>
            <person name="Schwarz E.M."/>
            <person name="Hu L."/>
            <person name="Young N.D."/>
            <person name="Hall R.S."/>
            <person name="Korhonen P.K."/>
            <person name="Liao S."/>
            <person name="Thamsborg S."/>
            <person name="Xia J."/>
            <person name="Xu P."/>
            <person name="Wang S."/>
            <person name="Scheerlinck J.P."/>
            <person name="Hofmann A."/>
            <person name="Sternberg P.W."/>
            <person name="Wang J."/>
            <person name="Gasser R.B."/>
        </authorList>
    </citation>
    <scope>NUCLEOTIDE SEQUENCE [LARGE SCALE GENOMIC DNA]</scope>
    <source>
        <strain evidence="3">DCEP-RM93F</strain>
        <strain evidence="2">DCEP-RM93M</strain>
    </source>
</reference>
<keyword evidence="4" id="KW-1185">Reference proteome</keyword>
<dbReference type="GO" id="GO:0006120">
    <property type="term" value="P:mitochondrial electron transport, NADH to ubiquinone"/>
    <property type="evidence" value="ECO:0007669"/>
    <property type="project" value="TreeGrafter"/>
</dbReference>
<dbReference type="PANTHER" id="PTHR13156">
    <property type="entry name" value="NADH-UBIQUINONE OXIDOREDUCTASE 13 KD-A SUBUNIT"/>
    <property type="match status" value="1"/>
</dbReference>
<name>A0A085MN87_9BILA</name>
<protein>
    <recommendedName>
        <fullName evidence="1">Zinc finger CHCC-type domain-containing protein</fullName>
    </recommendedName>
</protein>
<dbReference type="GO" id="GO:0005739">
    <property type="term" value="C:mitochondrion"/>
    <property type="evidence" value="ECO:0007669"/>
    <property type="project" value="GOC"/>
</dbReference>
<dbReference type="InterPro" id="IPR019401">
    <property type="entry name" value="Znf_CHCC"/>
</dbReference>
<evidence type="ECO:0000313" key="4">
    <source>
        <dbReference type="Proteomes" id="UP000030764"/>
    </source>
</evidence>
<accession>A0A085MN87</accession>
<dbReference type="Gene3D" id="2.60.260.40">
    <property type="entry name" value="q5lls5 like domains"/>
    <property type="match status" value="1"/>
</dbReference>
<dbReference type="Proteomes" id="UP000030758">
    <property type="component" value="Unassembled WGS sequence"/>
</dbReference>
<dbReference type="EMBL" id="KL367479">
    <property type="protein sequence ID" value="KFD71965.1"/>
    <property type="molecule type" value="Genomic_DNA"/>
</dbReference>
<dbReference type="Pfam" id="PF10276">
    <property type="entry name" value="zf-CHCC"/>
    <property type="match status" value="1"/>
</dbReference>
<evidence type="ECO:0000259" key="1">
    <source>
        <dbReference type="Pfam" id="PF10276"/>
    </source>
</evidence>
<feature type="non-terminal residue" evidence="2">
    <location>
        <position position="1"/>
    </location>
</feature>
<evidence type="ECO:0000313" key="2">
    <source>
        <dbReference type="EMBL" id="KFD58683.1"/>
    </source>
</evidence>
<sequence>LPTSPNLTTNKLPACSLQNRHALDGDNANLLKTRHLFLRHAPPMKVAKRLLKMKCLLASLRVCRKNTVALCTNAKSGSGSVIPKRPEEVKLGVEKEELGFDTLTHTGQAWDRYDIRRMRFELAPKQVNPNVAMHLIAAVPPIPCKSREATCDGGGGALGHPKVFINLDKPGVHACGYCGLRFYNVNVESDGSQHIQV</sequence>
<dbReference type="FunFam" id="2.60.260.40:FF:000003">
    <property type="entry name" value="NADH dehydrogenase [ubiquinone] iron-sulfur protein 6, mitochondrial"/>
    <property type="match status" value="1"/>
</dbReference>
<gene>
    <name evidence="2" type="ORF">M513_00376</name>
    <name evidence="3" type="ORF">M514_00376</name>
</gene>
<evidence type="ECO:0000313" key="3">
    <source>
        <dbReference type="EMBL" id="KFD71965.1"/>
    </source>
</evidence>
<dbReference type="PANTHER" id="PTHR13156:SF0">
    <property type="entry name" value="NADH DEHYDROGENASE [UBIQUINONE] IRON-SULFUR PROTEIN 6, MITOCHONDRIAL"/>
    <property type="match status" value="1"/>
</dbReference>
<dbReference type="EMBL" id="KL363183">
    <property type="protein sequence ID" value="KFD58683.1"/>
    <property type="molecule type" value="Genomic_DNA"/>
</dbReference>